<proteinExistence type="inferred from homology"/>
<dbReference type="CDD" id="cd00685">
    <property type="entry name" value="Trans_IPPS_HT"/>
    <property type="match status" value="1"/>
</dbReference>
<keyword evidence="8" id="KW-1185">Reference proteome</keyword>
<dbReference type="SFLD" id="SFLDS00005">
    <property type="entry name" value="Isoprenoid_Synthase_Type_I"/>
    <property type="match status" value="1"/>
</dbReference>
<dbReference type="InterPro" id="IPR033749">
    <property type="entry name" value="Polyprenyl_synt_CS"/>
</dbReference>
<comment type="cofactor">
    <cofactor evidence="1">
        <name>Mg(2+)</name>
        <dbReference type="ChEBI" id="CHEBI:18420"/>
    </cofactor>
</comment>
<comment type="similarity">
    <text evidence="2 6">Belongs to the FPP/GGPP synthase family.</text>
</comment>
<dbReference type="PROSITE" id="PS00444">
    <property type="entry name" value="POLYPRENYL_SYNTHASE_2"/>
    <property type="match status" value="1"/>
</dbReference>
<evidence type="ECO:0000313" key="8">
    <source>
        <dbReference type="Proteomes" id="UP001500908"/>
    </source>
</evidence>
<comment type="caution">
    <text evidence="7">The sequence shown here is derived from an EMBL/GenBank/DDBJ whole genome shotgun (WGS) entry which is preliminary data.</text>
</comment>
<organism evidence="7 8">
    <name type="scientific">Salinactinospora qingdaonensis</name>
    <dbReference type="NCBI Taxonomy" id="702744"/>
    <lineage>
        <taxon>Bacteria</taxon>
        <taxon>Bacillati</taxon>
        <taxon>Actinomycetota</taxon>
        <taxon>Actinomycetes</taxon>
        <taxon>Streptosporangiales</taxon>
        <taxon>Nocardiopsidaceae</taxon>
        <taxon>Salinactinospora</taxon>
    </lineage>
</organism>
<dbReference type="InterPro" id="IPR000092">
    <property type="entry name" value="Polyprenyl_synt"/>
</dbReference>
<protein>
    <submittedName>
        <fullName evidence="7">Polyprenyl synthetase family protein</fullName>
    </submittedName>
</protein>
<accession>A0ABP7FDU6</accession>
<dbReference type="PROSITE" id="PS00723">
    <property type="entry name" value="POLYPRENYL_SYNTHASE_1"/>
    <property type="match status" value="1"/>
</dbReference>
<dbReference type="SUPFAM" id="SSF48576">
    <property type="entry name" value="Terpenoid synthases"/>
    <property type="match status" value="1"/>
</dbReference>
<dbReference type="InterPro" id="IPR008949">
    <property type="entry name" value="Isoprenoid_synthase_dom_sf"/>
</dbReference>
<evidence type="ECO:0000313" key="7">
    <source>
        <dbReference type="EMBL" id="GAA3736637.1"/>
    </source>
</evidence>
<evidence type="ECO:0000256" key="6">
    <source>
        <dbReference type="RuleBase" id="RU004466"/>
    </source>
</evidence>
<name>A0ABP7FDU6_9ACTN</name>
<gene>
    <name evidence="7" type="ORF">GCM10022402_15970</name>
</gene>
<keyword evidence="3 6" id="KW-0808">Transferase</keyword>
<reference evidence="8" key="1">
    <citation type="journal article" date="2019" name="Int. J. Syst. Evol. Microbiol.">
        <title>The Global Catalogue of Microorganisms (GCM) 10K type strain sequencing project: providing services to taxonomists for standard genome sequencing and annotation.</title>
        <authorList>
            <consortium name="The Broad Institute Genomics Platform"/>
            <consortium name="The Broad Institute Genome Sequencing Center for Infectious Disease"/>
            <person name="Wu L."/>
            <person name="Ma J."/>
        </authorList>
    </citation>
    <scope>NUCLEOTIDE SEQUENCE [LARGE SCALE GENOMIC DNA]</scope>
    <source>
        <strain evidence="8">JCM 17137</strain>
    </source>
</reference>
<evidence type="ECO:0000256" key="5">
    <source>
        <dbReference type="ARBA" id="ARBA00022842"/>
    </source>
</evidence>
<dbReference type="SFLD" id="SFLDG01017">
    <property type="entry name" value="Polyprenyl_Transferase_Like"/>
    <property type="match status" value="1"/>
</dbReference>
<dbReference type="RefSeq" id="WP_344968989.1">
    <property type="nucleotide sequence ID" value="NZ_BAABDD010000005.1"/>
</dbReference>
<evidence type="ECO:0000256" key="1">
    <source>
        <dbReference type="ARBA" id="ARBA00001946"/>
    </source>
</evidence>
<sequence>MNSSHLSPVSFVKPAVDAELAAFARHQRARLGEIGPELTPVVDALDEMLAGGKRLRPAFCYWGWRGAGGHDVPEIYAAAASLELLQACALIHDDVIDNSDTRRGAPATHRRLAGVHTAAGWGGDAGAFGRGAAILLGDLCLSWCDEMYQRSGLTDEALRAGRGPFDLMRTEVMAGQYLDLVGQARGEATAVAGEATGTGEQPVTVAAALRVMHYKSAKYTIERPLHMGAALAGRHDDLAPIYTAYGQPLGIAFQLRDDILGVFGDPSHTGKPAGDDLREGKRTVLVAETLRRADPADAAEFRRHLGRADLNAETVAWMREVIVDSGALRTCERHVDDYVEQATTALDNGAVAEEARAALADLIVAATSRKY</sequence>
<dbReference type="EMBL" id="BAABDD010000005">
    <property type="protein sequence ID" value="GAA3736637.1"/>
    <property type="molecule type" value="Genomic_DNA"/>
</dbReference>
<dbReference type="Gene3D" id="1.10.600.10">
    <property type="entry name" value="Farnesyl Diphosphate Synthase"/>
    <property type="match status" value="1"/>
</dbReference>
<evidence type="ECO:0000256" key="2">
    <source>
        <dbReference type="ARBA" id="ARBA00006706"/>
    </source>
</evidence>
<evidence type="ECO:0000256" key="4">
    <source>
        <dbReference type="ARBA" id="ARBA00022723"/>
    </source>
</evidence>
<keyword evidence="4" id="KW-0479">Metal-binding</keyword>
<keyword evidence="5" id="KW-0460">Magnesium</keyword>
<dbReference type="Proteomes" id="UP001500908">
    <property type="component" value="Unassembled WGS sequence"/>
</dbReference>
<dbReference type="PANTHER" id="PTHR12001:SF85">
    <property type="entry name" value="SHORT CHAIN ISOPRENYL DIPHOSPHATE SYNTHASE"/>
    <property type="match status" value="1"/>
</dbReference>
<dbReference type="Pfam" id="PF00348">
    <property type="entry name" value="polyprenyl_synt"/>
    <property type="match status" value="1"/>
</dbReference>
<evidence type="ECO:0000256" key="3">
    <source>
        <dbReference type="ARBA" id="ARBA00022679"/>
    </source>
</evidence>
<dbReference type="PANTHER" id="PTHR12001">
    <property type="entry name" value="GERANYLGERANYL PYROPHOSPHATE SYNTHASE"/>
    <property type="match status" value="1"/>
</dbReference>